<dbReference type="EMBL" id="BPLR01008226">
    <property type="protein sequence ID" value="GIY23022.1"/>
    <property type="molecule type" value="Genomic_DNA"/>
</dbReference>
<gene>
    <name evidence="1" type="ORF">CEXT_32361</name>
</gene>
<sequence length="133" mass="14820">MNVKAISLLGCKKNAIEPNFPCGLLKGGLCSWDAMTVSKLSQGDLYAGGSNRQLTLFGWNMQHVFSDIAVNALLNSQRQISHGTERNIKTMNRATSVVRRKKDSIRIGVIDIKHAWYGRDTKNSINDLLRICD</sequence>
<evidence type="ECO:0000313" key="2">
    <source>
        <dbReference type="Proteomes" id="UP001054945"/>
    </source>
</evidence>
<name>A0AAV4RSC8_CAEEX</name>
<proteinExistence type="predicted"/>
<dbReference type="AlphaFoldDB" id="A0AAV4RSC8"/>
<protein>
    <submittedName>
        <fullName evidence="1">Uncharacterized protein</fullName>
    </submittedName>
</protein>
<reference evidence="1 2" key="1">
    <citation type="submission" date="2021-06" db="EMBL/GenBank/DDBJ databases">
        <title>Caerostris extrusa draft genome.</title>
        <authorList>
            <person name="Kono N."/>
            <person name="Arakawa K."/>
        </authorList>
    </citation>
    <scope>NUCLEOTIDE SEQUENCE [LARGE SCALE GENOMIC DNA]</scope>
</reference>
<evidence type="ECO:0000313" key="1">
    <source>
        <dbReference type="EMBL" id="GIY23022.1"/>
    </source>
</evidence>
<comment type="caution">
    <text evidence="1">The sequence shown here is derived from an EMBL/GenBank/DDBJ whole genome shotgun (WGS) entry which is preliminary data.</text>
</comment>
<accession>A0AAV4RSC8</accession>
<organism evidence="1 2">
    <name type="scientific">Caerostris extrusa</name>
    <name type="common">Bark spider</name>
    <name type="synonym">Caerostris bankana</name>
    <dbReference type="NCBI Taxonomy" id="172846"/>
    <lineage>
        <taxon>Eukaryota</taxon>
        <taxon>Metazoa</taxon>
        <taxon>Ecdysozoa</taxon>
        <taxon>Arthropoda</taxon>
        <taxon>Chelicerata</taxon>
        <taxon>Arachnida</taxon>
        <taxon>Araneae</taxon>
        <taxon>Araneomorphae</taxon>
        <taxon>Entelegynae</taxon>
        <taxon>Araneoidea</taxon>
        <taxon>Araneidae</taxon>
        <taxon>Caerostris</taxon>
    </lineage>
</organism>
<keyword evidence="2" id="KW-1185">Reference proteome</keyword>
<dbReference type="Proteomes" id="UP001054945">
    <property type="component" value="Unassembled WGS sequence"/>
</dbReference>